<name>A0A9W9DIE9_9AGAR</name>
<sequence>MDINDSTGIQNLLEQLKSSQAWQDAIASAHPDSSQHIVDPPQFHPISVAALLSQLQPSPRPDVNASQNHLATLQHDASPSSFPISPPPVAQDYAPTSSFSISSHSLNFQQALALIVSHSADQKFSETLKNMKKEQDALESILSDERKAILLKYESRVQVAKTKASMIGSGISKHEANMLSDAFARELRLFDKERVLTAWDGLALQQQEAFAQMGVPMMFSATDVSERQKQKKIMQVLEGLF</sequence>
<evidence type="ECO:0000313" key="2">
    <source>
        <dbReference type="Proteomes" id="UP001150266"/>
    </source>
</evidence>
<proteinExistence type="predicted"/>
<organism evidence="1 2">
    <name type="scientific">Lentinula aciculospora</name>
    <dbReference type="NCBI Taxonomy" id="153920"/>
    <lineage>
        <taxon>Eukaryota</taxon>
        <taxon>Fungi</taxon>
        <taxon>Dikarya</taxon>
        <taxon>Basidiomycota</taxon>
        <taxon>Agaricomycotina</taxon>
        <taxon>Agaricomycetes</taxon>
        <taxon>Agaricomycetidae</taxon>
        <taxon>Agaricales</taxon>
        <taxon>Marasmiineae</taxon>
        <taxon>Omphalotaceae</taxon>
        <taxon>Lentinula</taxon>
    </lineage>
</organism>
<reference evidence="1" key="1">
    <citation type="submission" date="2022-08" db="EMBL/GenBank/DDBJ databases">
        <title>A Global Phylogenomic Analysis of the Shiitake Genus Lentinula.</title>
        <authorList>
            <consortium name="DOE Joint Genome Institute"/>
            <person name="Sierra-Patev S."/>
            <person name="Min B."/>
            <person name="Naranjo-Ortiz M."/>
            <person name="Looney B."/>
            <person name="Konkel Z."/>
            <person name="Slot J.C."/>
            <person name="Sakamoto Y."/>
            <person name="Steenwyk J.L."/>
            <person name="Rokas A."/>
            <person name="Carro J."/>
            <person name="Camarero S."/>
            <person name="Ferreira P."/>
            <person name="Molpeceres G."/>
            <person name="Ruiz-Duenas F.J."/>
            <person name="Serrano A."/>
            <person name="Henrissat B."/>
            <person name="Drula E."/>
            <person name="Hughes K.W."/>
            <person name="Mata J.L."/>
            <person name="Ishikawa N.K."/>
            <person name="Vargas-Isla R."/>
            <person name="Ushijima S."/>
            <person name="Smith C.A."/>
            <person name="Ahrendt S."/>
            <person name="Andreopoulos W."/>
            <person name="He G."/>
            <person name="Labutti K."/>
            <person name="Lipzen A."/>
            <person name="Ng V."/>
            <person name="Riley R."/>
            <person name="Sandor L."/>
            <person name="Barry K."/>
            <person name="Martinez A.T."/>
            <person name="Xiao Y."/>
            <person name="Gibbons J.G."/>
            <person name="Terashima K."/>
            <person name="Grigoriev I.V."/>
            <person name="Hibbett D.S."/>
        </authorList>
    </citation>
    <scope>NUCLEOTIDE SEQUENCE</scope>
    <source>
        <strain evidence="1">JLM2183</strain>
    </source>
</reference>
<dbReference type="Proteomes" id="UP001150266">
    <property type="component" value="Unassembled WGS sequence"/>
</dbReference>
<accession>A0A9W9DIE9</accession>
<protein>
    <submittedName>
        <fullName evidence="1">Uncharacterized protein</fullName>
    </submittedName>
</protein>
<dbReference type="EMBL" id="JAOTPV010000021">
    <property type="protein sequence ID" value="KAJ4472073.1"/>
    <property type="molecule type" value="Genomic_DNA"/>
</dbReference>
<keyword evidence="2" id="KW-1185">Reference proteome</keyword>
<dbReference type="AlphaFoldDB" id="A0A9W9DIE9"/>
<dbReference type="OrthoDB" id="21617at2759"/>
<comment type="caution">
    <text evidence="1">The sequence shown here is derived from an EMBL/GenBank/DDBJ whole genome shotgun (WGS) entry which is preliminary data.</text>
</comment>
<evidence type="ECO:0000313" key="1">
    <source>
        <dbReference type="EMBL" id="KAJ4472073.1"/>
    </source>
</evidence>
<gene>
    <name evidence="1" type="ORF">J3R30DRAFT_3379713</name>
</gene>